<dbReference type="EMBL" id="MQUB01000001">
    <property type="protein sequence ID" value="PQB05257.1"/>
    <property type="molecule type" value="Genomic_DNA"/>
</dbReference>
<sequence>MKRTSIRFGLYGALTICILFLASWTLGKGLSYDAQEVLGYSSMIISLSFVFFGIRYFRDKENNGQLNFKQALTIGLLISLLTALAFGLLDVIYVKYINPEFMDDYYARSLAQLQESLPADEFEIQKAQLESQKEFWMNPMMNFVIMFLTVFVIGSIITLISGLILKTNSNNA</sequence>
<feature type="transmembrane region" description="Helical" evidence="1">
    <location>
        <begin position="143"/>
        <end position="165"/>
    </location>
</feature>
<keyword evidence="3" id="KW-1185">Reference proteome</keyword>
<dbReference type="Proteomes" id="UP000239800">
    <property type="component" value="Unassembled WGS sequence"/>
</dbReference>
<evidence type="ECO:0008006" key="4">
    <source>
        <dbReference type="Google" id="ProtNLM"/>
    </source>
</evidence>
<evidence type="ECO:0000256" key="1">
    <source>
        <dbReference type="SAM" id="Phobius"/>
    </source>
</evidence>
<dbReference type="AlphaFoldDB" id="A0A2S7KRM9"/>
<reference evidence="2 3" key="1">
    <citation type="submission" date="2016-11" db="EMBL/GenBank/DDBJ databases">
        <title>Trade-off between light-utilization and light-protection in marine flavobacteria.</title>
        <authorList>
            <person name="Kumagai Y."/>
        </authorList>
    </citation>
    <scope>NUCLEOTIDE SEQUENCE [LARGE SCALE GENOMIC DNA]</scope>
    <source>
        <strain evidence="2 3">NBRC 107741</strain>
    </source>
</reference>
<name>A0A2S7KRM9_9FLAO</name>
<keyword evidence="1" id="KW-0472">Membrane</keyword>
<comment type="caution">
    <text evidence="2">The sequence shown here is derived from an EMBL/GenBank/DDBJ whole genome shotgun (WGS) entry which is preliminary data.</text>
</comment>
<gene>
    <name evidence="2" type="ORF">BST85_10445</name>
</gene>
<feature type="transmembrane region" description="Helical" evidence="1">
    <location>
        <begin position="37"/>
        <end position="58"/>
    </location>
</feature>
<dbReference type="RefSeq" id="WP_104813190.1">
    <property type="nucleotide sequence ID" value="NZ_MQUB01000001.1"/>
</dbReference>
<feature type="transmembrane region" description="Helical" evidence="1">
    <location>
        <begin position="70"/>
        <end position="94"/>
    </location>
</feature>
<dbReference type="Pfam" id="PF13858">
    <property type="entry name" value="DUF4199"/>
    <property type="match status" value="1"/>
</dbReference>
<proteinExistence type="predicted"/>
<protein>
    <recommendedName>
        <fullName evidence="4">DUF4199 domain-containing protein</fullName>
    </recommendedName>
</protein>
<evidence type="ECO:0000313" key="3">
    <source>
        <dbReference type="Proteomes" id="UP000239800"/>
    </source>
</evidence>
<keyword evidence="1" id="KW-1133">Transmembrane helix</keyword>
<accession>A0A2S7KRM9</accession>
<organism evidence="2 3">
    <name type="scientific">Aureitalea marina</name>
    <dbReference type="NCBI Taxonomy" id="930804"/>
    <lineage>
        <taxon>Bacteria</taxon>
        <taxon>Pseudomonadati</taxon>
        <taxon>Bacteroidota</taxon>
        <taxon>Flavobacteriia</taxon>
        <taxon>Flavobacteriales</taxon>
        <taxon>Flavobacteriaceae</taxon>
        <taxon>Aureitalea</taxon>
    </lineage>
</organism>
<evidence type="ECO:0000313" key="2">
    <source>
        <dbReference type="EMBL" id="PQB05257.1"/>
    </source>
</evidence>
<dbReference type="InterPro" id="IPR025250">
    <property type="entry name" value="DUF4199"/>
</dbReference>
<dbReference type="OrthoDB" id="6384283at2"/>
<keyword evidence="1" id="KW-0812">Transmembrane</keyword>